<gene>
    <name evidence="2" type="ORF">AVDCRST_MAG27-2231</name>
</gene>
<protein>
    <submittedName>
        <fullName evidence="2">Uncharacterized protein</fullName>
    </submittedName>
</protein>
<dbReference type="AlphaFoldDB" id="A0A6J4HX50"/>
<sequence length="295" mass="32932">EPRPATPRRPRRHAARHPVDAGLGRAVHPAERHAAPAGAAARPLRHRLPALQLRRAGDAALHPARRLGRLPPRQSRRADLARRHPHLRPAALVHRRAACAAGRHDGARLHHAALHHAWRRALPARAHGRRPLGRGADRLRRRARRRLAQSHGRRGPLRPRDARLLAALRRLLPHHQGADPARLAACHRRLAIPHRCAVQPALRPAELGMALARPVGRLRLLRRDRHGGAYLPDAGLPPRRHVGDPADQIPRAGLGLALRPRRLGRRAGDGDLDRRADHLRQHELDRTTRGTEARL</sequence>
<feature type="region of interest" description="Disordered" evidence="1">
    <location>
        <begin position="1"/>
        <end position="24"/>
    </location>
</feature>
<name>A0A6J4HX50_9PROT</name>
<proteinExistence type="predicted"/>
<feature type="region of interest" description="Disordered" evidence="1">
    <location>
        <begin position="63"/>
        <end position="82"/>
    </location>
</feature>
<feature type="compositionally biased region" description="Basic residues" evidence="1">
    <location>
        <begin position="139"/>
        <end position="157"/>
    </location>
</feature>
<feature type="non-terminal residue" evidence="2">
    <location>
        <position position="295"/>
    </location>
</feature>
<reference evidence="2" key="1">
    <citation type="submission" date="2020-02" db="EMBL/GenBank/DDBJ databases">
        <authorList>
            <person name="Meier V. D."/>
        </authorList>
    </citation>
    <scope>NUCLEOTIDE SEQUENCE</scope>
    <source>
        <strain evidence="2">AVDCRST_MAG27</strain>
    </source>
</reference>
<evidence type="ECO:0000313" key="2">
    <source>
        <dbReference type="EMBL" id="CAA9235446.1"/>
    </source>
</evidence>
<feature type="non-terminal residue" evidence="2">
    <location>
        <position position="1"/>
    </location>
</feature>
<evidence type="ECO:0000256" key="1">
    <source>
        <dbReference type="SAM" id="MobiDB-lite"/>
    </source>
</evidence>
<feature type="region of interest" description="Disordered" evidence="1">
    <location>
        <begin position="126"/>
        <end position="160"/>
    </location>
</feature>
<organism evidence="2">
    <name type="scientific">uncultured Craurococcus sp</name>
    <dbReference type="NCBI Taxonomy" id="1135998"/>
    <lineage>
        <taxon>Bacteria</taxon>
        <taxon>Pseudomonadati</taxon>
        <taxon>Pseudomonadota</taxon>
        <taxon>Alphaproteobacteria</taxon>
        <taxon>Acetobacterales</taxon>
        <taxon>Acetobacteraceae</taxon>
        <taxon>Craurococcus</taxon>
        <taxon>environmental samples</taxon>
    </lineage>
</organism>
<feature type="compositionally biased region" description="Basic and acidic residues" evidence="1">
    <location>
        <begin position="266"/>
        <end position="295"/>
    </location>
</feature>
<feature type="compositionally biased region" description="Basic residues" evidence="1">
    <location>
        <begin position="1"/>
        <end position="16"/>
    </location>
</feature>
<accession>A0A6J4HX50</accession>
<dbReference type="EMBL" id="CADCTD010000049">
    <property type="protein sequence ID" value="CAA9235446.1"/>
    <property type="molecule type" value="Genomic_DNA"/>
</dbReference>
<feature type="region of interest" description="Disordered" evidence="1">
    <location>
        <begin position="264"/>
        <end position="295"/>
    </location>
</feature>